<comment type="caution">
    <text evidence="3">The sequence shown here is derived from an EMBL/GenBank/DDBJ whole genome shotgun (WGS) entry which is preliminary data.</text>
</comment>
<dbReference type="Proteomes" id="UP000822184">
    <property type="component" value="Unassembled WGS sequence"/>
</dbReference>
<dbReference type="EMBL" id="JABTDW010000001">
    <property type="protein sequence ID" value="NSB17203.1"/>
    <property type="molecule type" value="Genomic_DNA"/>
</dbReference>
<dbReference type="EMBL" id="MWMH01000001">
    <property type="protein sequence ID" value="OOP74661.1"/>
    <property type="molecule type" value="Genomic_DNA"/>
</dbReference>
<evidence type="ECO:0000313" key="4">
    <source>
        <dbReference type="Proteomes" id="UP000190959"/>
    </source>
</evidence>
<proteinExistence type="predicted"/>
<sequence>MAVTKTIDSVSLSIEVQKALDKAGDPIYAKKTFSGIKTDATPDNVYAVADAIKGVMEANTRDYFINESSSLANA</sequence>
<dbReference type="InterPro" id="IPR012454">
    <property type="entry name" value="DUF1659"/>
</dbReference>
<gene>
    <name evidence="2" type="ORF">BCD95_005462</name>
    <name evidence="3" type="ORF">CBEIBR21_00400</name>
</gene>
<evidence type="ECO:0000313" key="2">
    <source>
        <dbReference type="EMBL" id="NSB17203.1"/>
    </source>
</evidence>
<reference evidence="3 4" key="1">
    <citation type="submission" date="2017-02" db="EMBL/GenBank/DDBJ databases">
        <title>Genome sequence of Clostridium beijerinckii Br21.</title>
        <authorList>
            <person name="Fonseca B.C."/>
            <person name="Guazzaroni M.E."/>
            <person name="Riano-Pachon D.M."/>
            <person name="Reginatto V."/>
        </authorList>
    </citation>
    <scope>NUCLEOTIDE SEQUENCE [LARGE SCALE GENOMIC DNA]</scope>
    <source>
        <strain evidence="3 4">Br21</strain>
    </source>
</reference>
<dbReference type="AlphaFoldDB" id="A0A1S9NB78"/>
<evidence type="ECO:0000313" key="3">
    <source>
        <dbReference type="EMBL" id="OOP74661.1"/>
    </source>
</evidence>
<dbReference type="Proteomes" id="UP000190959">
    <property type="component" value="Unassembled WGS sequence"/>
</dbReference>
<dbReference type="Pfam" id="PF07872">
    <property type="entry name" value="DUF1659"/>
    <property type="match status" value="1"/>
</dbReference>
<feature type="domain" description="DUF1659" evidence="1">
    <location>
        <begin position="2"/>
        <end position="73"/>
    </location>
</feature>
<reference evidence="2" key="2">
    <citation type="submission" date="2020-06" db="EMBL/GenBank/DDBJ databases">
        <title>Genomic insights into acetone-butanol-ethanol (ABE) fermentation by sequencing solventogenic clostridia strains.</title>
        <authorList>
            <person name="Brown S."/>
        </authorList>
    </citation>
    <scope>NUCLEOTIDE SEQUENCE</scope>
    <source>
        <strain evidence="2">DJ123</strain>
    </source>
</reference>
<organism evidence="3 4">
    <name type="scientific">Clostridium beijerinckii</name>
    <name type="common">Clostridium MP</name>
    <dbReference type="NCBI Taxonomy" id="1520"/>
    <lineage>
        <taxon>Bacteria</taxon>
        <taxon>Bacillati</taxon>
        <taxon>Bacillota</taxon>
        <taxon>Clostridia</taxon>
        <taxon>Eubacteriales</taxon>
        <taxon>Clostridiaceae</taxon>
        <taxon>Clostridium</taxon>
    </lineage>
</organism>
<evidence type="ECO:0000259" key="1">
    <source>
        <dbReference type="Pfam" id="PF07872"/>
    </source>
</evidence>
<name>A0A1S9NB78_CLOBE</name>
<accession>A0A1S9NB78</accession>
<dbReference type="RefSeq" id="WP_017212211.1">
    <property type="nucleotide sequence ID" value="NZ_JABTAE010000001.1"/>
</dbReference>
<protein>
    <recommendedName>
        <fullName evidence="1">DUF1659 domain-containing protein</fullName>
    </recommendedName>
</protein>